<dbReference type="RefSeq" id="WP_275473044.1">
    <property type="nucleotide sequence ID" value="NZ_CP162940.1"/>
</dbReference>
<dbReference type="InterPro" id="IPR014036">
    <property type="entry name" value="DeoR-like_C"/>
</dbReference>
<feature type="domain" description="HTH deoR-type" evidence="4">
    <location>
        <begin position="1"/>
        <end position="56"/>
    </location>
</feature>
<dbReference type="InterPro" id="IPR001034">
    <property type="entry name" value="DeoR_HTH"/>
</dbReference>
<sequence>MNKRKVQILQLINEHQFLSVTNLSECMGVSEVTIRKDLQALDQAGLIIRKHGGASALLQGVEPFATRQSIERDEKYWLAKCATDRTTGAESLLIDAGTTPLRVAELLKERKLTVVTNSLPVACELVDSPGTVHMTGGMIFGENMCLVGPEAEEYISKIRVDCLILGASGVKLDQGPMTSSSLEANVKRKMIEAADEVILVMDHSKLTEGGLITFASFQDIDVLITSVKAPPAAVEQIRSHGVEVLTAELGTAEEFAE</sequence>
<gene>
    <name evidence="5" type="ORF">KKP3000_003140</name>
</gene>
<dbReference type="PROSITE" id="PS00894">
    <property type="entry name" value="HTH_DEOR_1"/>
    <property type="match status" value="1"/>
</dbReference>
<comment type="caution">
    <text evidence="5">The sequence shown here is derived from an EMBL/GenBank/DDBJ whole genome shotgun (WGS) entry which is preliminary data.</text>
</comment>
<keyword evidence="3" id="KW-0804">Transcription</keyword>
<dbReference type="Gene3D" id="1.10.10.10">
    <property type="entry name" value="Winged helix-like DNA-binding domain superfamily/Winged helix DNA-binding domain"/>
    <property type="match status" value="1"/>
</dbReference>
<accession>A0ABV5ALN3</accession>
<dbReference type="Pfam" id="PF00455">
    <property type="entry name" value="DeoRC"/>
    <property type="match status" value="1"/>
</dbReference>
<keyword evidence="6" id="KW-1185">Reference proteome</keyword>
<dbReference type="InterPro" id="IPR018356">
    <property type="entry name" value="Tscrpt_reg_HTH_DeoR_CS"/>
</dbReference>
<name>A0ABV5ALN3_9BACL</name>
<evidence type="ECO:0000259" key="4">
    <source>
        <dbReference type="PROSITE" id="PS51000"/>
    </source>
</evidence>
<dbReference type="GO" id="GO:0003677">
    <property type="term" value="F:DNA binding"/>
    <property type="evidence" value="ECO:0007669"/>
    <property type="project" value="UniProtKB-KW"/>
</dbReference>
<evidence type="ECO:0000313" key="6">
    <source>
        <dbReference type="Proteomes" id="UP001579974"/>
    </source>
</evidence>
<dbReference type="PANTHER" id="PTHR30363:SF44">
    <property type="entry name" value="AGA OPERON TRANSCRIPTIONAL REPRESSOR-RELATED"/>
    <property type="match status" value="1"/>
</dbReference>
<dbReference type="InterPro" id="IPR037171">
    <property type="entry name" value="NagB/RpiA_transferase-like"/>
</dbReference>
<dbReference type="PROSITE" id="PS51000">
    <property type="entry name" value="HTH_DEOR_2"/>
    <property type="match status" value="1"/>
</dbReference>
<keyword evidence="2 5" id="KW-0238">DNA-binding</keyword>
<organism evidence="5 6">
    <name type="scientific">Alicyclobacillus fastidiosus</name>
    <dbReference type="NCBI Taxonomy" id="392011"/>
    <lineage>
        <taxon>Bacteria</taxon>
        <taxon>Bacillati</taxon>
        <taxon>Bacillota</taxon>
        <taxon>Bacilli</taxon>
        <taxon>Bacillales</taxon>
        <taxon>Alicyclobacillaceae</taxon>
        <taxon>Alicyclobacillus</taxon>
    </lineage>
</organism>
<dbReference type="PANTHER" id="PTHR30363">
    <property type="entry name" value="HTH-TYPE TRANSCRIPTIONAL REGULATOR SRLR-RELATED"/>
    <property type="match status" value="1"/>
</dbReference>
<dbReference type="InterPro" id="IPR050313">
    <property type="entry name" value="Carb_Metab_HTH_regulators"/>
</dbReference>
<evidence type="ECO:0000313" key="5">
    <source>
        <dbReference type="EMBL" id="MFB5193194.1"/>
    </source>
</evidence>
<dbReference type="PRINTS" id="PR00037">
    <property type="entry name" value="HTHLACR"/>
</dbReference>
<dbReference type="SMART" id="SM00420">
    <property type="entry name" value="HTH_DEOR"/>
    <property type="match status" value="1"/>
</dbReference>
<evidence type="ECO:0000256" key="3">
    <source>
        <dbReference type="ARBA" id="ARBA00023163"/>
    </source>
</evidence>
<proteinExistence type="predicted"/>
<evidence type="ECO:0000256" key="1">
    <source>
        <dbReference type="ARBA" id="ARBA00023015"/>
    </source>
</evidence>
<dbReference type="SUPFAM" id="SSF46785">
    <property type="entry name" value="Winged helix' DNA-binding domain"/>
    <property type="match status" value="1"/>
</dbReference>
<dbReference type="Proteomes" id="UP001579974">
    <property type="component" value="Unassembled WGS sequence"/>
</dbReference>
<dbReference type="EMBL" id="JBDXSU010000046">
    <property type="protein sequence ID" value="MFB5193194.1"/>
    <property type="molecule type" value="Genomic_DNA"/>
</dbReference>
<dbReference type="SMART" id="SM01134">
    <property type="entry name" value="DeoRC"/>
    <property type="match status" value="1"/>
</dbReference>
<reference evidence="5 6" key="1">
    <citation type="journal article" date="2024" name="Int. J. Mol. Sci.">
        <title>Exploration of Alicyclobacillus spp. Genome in Search of Antibiotic Resistance.</title>
        <authorList>
            <person name="Bucka-Kolendo J."/>
            <person name="Kiousi D.E."/>
            <person name="Dekowska A."/>
            <person name="Mikolajczuk-Szczyrba A."/>
            <person name="Karadedos D.M."/>
            <person name="Michael P."/>
            <person name="Galanis A."/>
            <person name="Sokolowska B."/>
        </authorList>
    </citation>
    <scope>NUCLEOTIDE SEQUENCE [LARGE SCALE GENOMIC DNA]</scope>
    <source>
        <strain evidence="5 6">KKP 3000</strain>
    </source>
</reference>
<evidence type="ECO:0000256" key="2">
    <source>
        <dbReference type="ARBA" id="ARBA00023125"/>
    </source>
</evidence>
<protein>
    <submittedName>
        <fullName evidence="5">DeoR/GlpR family DNA-binding transcription regulator</fullName>
    </submittedName>
</protein>
<dbReference type="InterPro" id="IPR036390">
    <property type="entry name" value="WH_DNA-bd_sf"/>
</dbReference>
<keyword evidence="1" id="KW-0805">Transcription regulation</keyword>
<dbReference type="Gene3D" id="3.40.50.1360">
    <property type="match status" value="1"/>
</dbReference>
<dbReference type="SUPFAM" id="SSF100950">
    <property type="entry name" value="NagB/RpiA/CoA transferase-like"/>
    <property type="match status" value="1"/>
</dbReference>
<dbReference type="InterPro" id="IPR036388">
    <property type="entry name" value="WH-like_DNA-bd_sf"/>
</dbReference>
<dbReference type="Pfam" id="PF08220">
    <property type="entry name" value="HTH_DeoR"/>
    <property type="match status" value="1"/>
</dbReference>